<name>A0A210PHI4_MIZYE</name>
<evidence type="ECO:0000313" key="3">
    <source>
        <dbReference type="Proteomes" id="UP000242188"/>
    </source>
</evidence>
<feature type="region of interest" description="Disordered" evidence="1">
    <location>
        <begin position="1011"/>
        <end position="1049"/>
    </location>
</feature>
<feature type="region of interest" description="Disordered" evidence="1">
    <location>
        <begin position="1712"/>
        <end position="1739"/>
    </location>
</feature>
<evidence type="ECO:0000256" key="1">
    <source>
        <dbReference type="SAM" id="MobiDB-lite"/>
    </source>
</evidence>
<comment type="caution">
    <text evidence="2">The sequence shown here is derived from an EMBL/GenBank/DDBJ whole genome shotgun (WGS) entry which is preliminary data.</text>
</comment>
<feature type="compositionally biased region" description="Polar residues" evidence="1">
    <location>
        <begin position="12"/>
        <end position="22"/>
    </location>
</feature>
<feature type="region of interest" description="Disordered" evidence="1">
    <location>
        <begin position="1502"/>
        <end position="1568"/>
    </location>
</feature>
<reference evidence="2 3" key="1">
    <citation type="journal article" date="2017" name="Nat. Ecol. Evol.">
        <title>Scallop genome provides insights into evolution of bilaterian karyotype and development.</title>
        <authorList>
            <person name="Wang S."/>
            <person name="Zhang J."/>
            <person name="Jiao W."/>
            <person name="Li J."/>
            <person name="Xun X."/>
            <person name="Sun Y."/>
            <person name="Guo X."/>
            <person name="Huan P."/>
            <person name="Dong B."/>
            <person name="Zhang L."/>
            <person name="Hu X."/>
            <person name="Sun X."/>
            <person name="Wang J."/>
            <person name="Zhao C."/>
            <person name="Wang Y."/>
            <person name="Wang D."/>
            <person name="Huang X."/>
            <person name="Wang R."/>
            <person name="Lv J."/>
            <person name="Li Y."/>
            <person name="Zhang Z."/>
            <person name="Liu B."/>
            <person name="Lu W."/>
            <person name="Hui Y."/>
            <person name="Liang J."/>
            <person name="Zhou Z."/>
            <person name="Hou R."/>
            <person name="Li X."/>
            <person name="Liu Y."/>
            <person name="Li H."/>
            <person name="Ning X."/>
            <person name="Lin Y."/>
            <person name="Zhao L."/>
            <person name="Xing Q."/>
            <person name="Dou J."/>
            <person name="Li Y."/>
            <person name="Mao J."/>
            <person name="Guo H."/>
            <person name="Dou H."/>
            <person name="Li T."/>
            <person name="Mu C."/>
            <person name="Jiang W."/>
            <person name="Fu Q."/>
            <person name="Fu X."/>
            <person name="Miao Y."/>
            <person name="Liu J."/>
            <person name="Yu Q."/>
            <person name="Li R."/>
            <person name="Liao H."/>
            <person name="Li X."/>
            <person name="Kong Y."/>
            <person name="Jiang Z."/>
            <person name="Chourrout D."/>
            <person name="Li R."/>
            <person name="Bao Z."/>
        </authorList>
    </citation>
    <scope>NUCLEOTIDE SEQUENCE [LARGE SCALE GENOMIC DNA]</scope>
    <source>
        <strain evidence="2 3">PY_sf001</strain>
    </source>
</reference>
<sequence>MVCKSKKKSQDETVTIVPSQHKQSSHEKDKGCRNNLASKYIEHMPYVWDCNSRLAVWSDVKEVLFPSCSDPECDIVLNALKIVSRYPWEDSKMQPCSPKQQMNFLRNFRLVPSGTLLVDLQFVKDKIDELWEMVWLKHGTSLDVSSRRCHYVTMQLTHRADNAQSSSDRGPSEEQTNSQECSTGMHGSEYKPREYHGLADTLEHIEEDENTQRDIEHNADTDVLHVSHSHKNSSIHQLDNDCLIDCSPRKRQQMTEEKSDQDKSSPQYRYPTIETMKIIPRRDQKDTSKTKHNGYTIMPVVKSSDKDCDGQTFPSGADISATFPQLHDYLDRLTSEFVVGHTDMSSNEIRRCSCIEGRCFTNWKIKRHGWNLPWQHMTSKDMLVSWDSVVVELQRLARNAVDVNDIFPISASGLISFKDPFLCLGDNSNTSATNVISTWNFSEQIGPSNAEKYISKITLTKLEPAPLKNPARLYDLCQAQIKSCNEQKSAPRYQVFRLERKNVNPTVNRHLVQEQGNAILIPLLKVPANSNAPNIKKESIVVRDLKRTTLDTGSKNNPTLLRVPTLQTCTRTNATNSTADMVLHAKADIYTSTPRTNIISQKTGNVDKQPKKRQRIKSPTEAATLTRVKTVNNLDTNQNALDSNSSDKNIDGPTLTQLLSHPLPTERLSVAQQLSSVTCKYSSMNQNALYRNSNDTRQSAMSGSAKQPVRRSNLFKYSTSRSIDPLDRVPCFSGSSTPGETFHHLQKCASFPKRTFEKYRGVWDRISGASSEQSGSRKLHATVEPFKSCERITTATSNSSTKSTPQWNIDQIIKEHPRRIKGDSLYGISLKKTQTRYASQLRKTSSENATKTQCNKSNSESNTTQYNKSCIESHQRRNINEVLPSLVKPKTLMPPVPSVKRSEADEYQKKEVWYRNESVSRPNTYVHADTLLEMVSANPFNQTVESMMALRQFNCDIDLLYGSISNGTIGPRSSPLPKIDTDRVPTFLPDMAGNSDINLCYQHAQTHISMASESDSNEEIPPNKNIDDRNNTRTSQNVHNERNTKSCSIKTKTDVSIKDAKEMSNQSKHCATCQTSNGIRTSPQQKIKREIAPGVDNTSDELPRLSKSENCIKTKGFKKQNTFVCKSASNPGLPSSKYKVMVNDLTLTFTRLKDNKKKTKDDDDWHTHKQGSKELKTDKECQTNSKVEAGGKMHRGGTTFEQVNIDSQKQQSGLEKQKQKGKGDDELVVGISDKRTKSSTQCHKQTTSCCQRYDVDKIAKSMESKFRNEETGPMTDSHMDGFGRPVLHLHNKKRWLIEYQQNTSNTLDSVKKEIQTTQHPEDLYGMVSCDSATDESLRSTVLESDFQTGTLLPDGSFKAGYEINLTREDRVHERKIPSITSGEESETLMENVDVEGSLSRDTAYSDITDLASSDGILLADNNELGLIEEVVVNVASVSMTEVTTQEENTQPAIAEKEENIQQTKNDLNMQTKHKEATDPESCIKDETNTSFEGSVYVFNDSKKSGSRKGSASGVNIIRRSVRQHLSPRKSMAEVSDKTIYSGSERTTSVNTKRKGKKSGKTKSASKSKAQLCAAKETATNDSLNMKDQEKTLEASFGKSCVVTDRSRENTIVRAKHADRSPEGTTSKPYTVAMETDKIREGTARKPGDKASNIIPNIDRKSASCHAKKEIEPPNHYKVKQRNITKQDMTTANSKIRHLTAEQKRMLDIINLSSSSRSKPSPESYSLQSPQSIADSSTMSSSSFSFVPIYTKDHMCKGGYAHLEGVTCPYVMMNGYKFVAIQDVLRMFPQCGKTCKVIRNVLVKYRGLSRTFCDRDQVYLLDQLFVLKRRSVKSGDILIRVDSLVKHLPSIRDHVREEHLNLRRQGKTTLQCVQQQT</sequence>
<evidence type="ECO:0000313" key="2">
    <source>
        <dbReference type="EMBL" id="OWF35954.1"/>
    </source>
</evidence>
<feature type="region of interest" description="Disordered" evidence="1">
    <location>
        <begin position="160"/>
        <end position="191"/>
    </location>
</feature>
<feature type="compositionally biased region" description="Polar residues" evidence="1">
    <location>
        <begin position="1538"/>
        <end position="1550"/>
    </location>
</feature>
<feature type="compositionally biased region" description="Basic and acidic residues" evidence="1">
    <location>
        <begin position="1159"/>
        <end position="1181"/>
    </location>
</feature>
<feature type="compositionally biased region" description="Basic and acidic residues" evidence="1">
    <location>
        <begin position="253"/>
        <end position="263"/>
    </location>
</feature>
<feature type="region of interest" description="Disordered" evidence="1">
    <location>
        <begin position="839"/>
        <end position="865"/>
    </location>
</feature>
<feature type="region of interest" description="Disordered" evidence="1">
    <location>
        <begin position="250"/>
        <end position="269"/>
    </location>
</feature>
<protein>
    <submittedName>
        <fullName evidence="2">Uncharacterized protein</fullName>
    </submittedName>
</protein>
<accession>A0A210PHI4</accession>
<feature type="compositionally biased region" description="Polar residues" evidence="1">
    <location>
        <begin position="1205"/>
        <end position="1214"/>
    </location>
</feature>
<dbReference type="OrthoDB" id="6163088at2759"/>
<gene>
    <name evidence="2" type="ORF">KP79_PYT23574</name>
</gene>
<feature type="region of interest" description="Disordered" evidence="1">
    <location>
        <begin position="1"/>
        <end position="30"/>
    </location>
</feature>
<dbReference type="Proteomes" id="UP000242188">
    <property type="component" value="Unassembled WGS sequence"/>
</dbReference>
<feature type="region of interest" description="Disordered" evidence="1">
    <location>
        <begin position="1156"/>
        <end position="1181"/>
    </location>
</feature>
<feature type="compositionally biased region" description="Polar residues" evidence="1">
    <location>
        <begin position="162"/>
        <end position="182"/>
    </location>
</feature>
<feature type="region of interest" description="Disordered" evidence="1">
    <location>
        <begin position="1205"/>
        <end position="1228"/>
    </location>
</feature>
<keyword evidence="3" id="KW-1185">Reference proteome</keyword>
<organism evidence="2 3">
    <name type="scientific">Mizuhopecten yessoensis</name>
    <name type="common">Japanese scallop</name>
    <name type="synonym">Patinopecten yessoensis</name>
    <dbReference type="NCBI Taxonomy" id="6573"/>
    <lineage>
        <taxon>Eukaryota</taxon>
        <taxon>Metazoa</taxon>
        <taxon>Spiralia</taxon>
        <taxon>Lophotrochozoa</taxon>
        <taxon>Mollusca</taxon>
        <taxon>Bivalvia</taxon>
        <taxon>Autobranchia</taxon>
        <taxon>Pteriomorphia</taxon>
        <taxon>Pectinida</taxon>
        <taxon>Pectinoidea</taxon>
        <taxon>Pectinidae</taxon>
        <taxon>Mizuhopecten</taxon>
    </lineage>
</organism>
<dbReference type="EMBL" id="NEDP02076693">
    <property type="protein sequence ID" value="OWF35954.1"/>
    <property type="molecule type" value="Genomic_DNA"/>
</dbReference>
<feature type="compositionally biased region" description="Basic residues" evidence="1">
    <location>
        <begin position="1551"/>
        <end position="1565"/>
    </location>
</feature>
<feature type="compositionally biased region" description="Basic and acidic residues" evidence="1">
    <location>
        <begin position="1215"/>
        <end position="1225"/>
    </location>
</feature>
<proteinExistence type="predicted"/>